<evidence type="ECO:0000313" key="2">
    <source>
        <dbReference type="Proteomes" id="UP001066276"/>
    </source>
</evidence>
<accession>A0AAV7N134</accession>
<dbReference type="Proteomes" id="UP001066276">
    <property type="component" value="Chromosome 9"/>
</dbReference>
<organism evidence="1 2">
    <name type="scientific">Pleurodeles waltl</name>
    <name type="common">Iberian ribbed newt</name>
    <dbReference type="NCBI Taxonomy" id="8319"/>
    <lineage>
        <taxon>Eukaryota</taxon>
        <taxon>Metazoa</taxon>
        <taxon>Chordata</taxon>
        <taxon>Craniata</taxon>
        <taxon>Vertebrata</taxon>
        <taxon>Euteleostomi</taxon>
        <taxon>Amphibia</taxon>
        <taxon>Batrachia</taxon>
        <taxon>Caudata</taxon>
        <taxon>Salamandroidea</taxon>
        <taxon>Salamandridae</taxon>
        <taxon>Pleurodelinae</taxon>
        <taxon>Pleurodeles</taxon>
    </lineage>
</organism>
<comment type="caution">
    <text evidence="1">The sequence shown here is derived from an EMBL/GenBank/DDBJ whole genome shotgun (WGS) entry which is preliminary data.</text>
</comment>
<keyword evidence="2" id="KW-1185">Reference proteome</keyword>
<dbReference type="AlphaFoldDB" id="A0AAV7N134"/>
<protein>
    <submittedName>
        <fullName evidence="1">Uncharacterized protein</fullName>
    </submittedName>
</protein>
<proteinExistence type="predicted"/>
<evidence type="ECO:0000313" key="1">
    <source>
        <dbReference type="EMBL" id="KAJ1109117.1"/>
    </source>
</evidence>
<name>A0AAV7N134_PLEWA</name>
<reference evidence="1" key="1">
    <citation type="journal article" date="2022" name="bioRxiv">
        <title>Sequencing and chromosome-scale assembly of the giantPleurodeles waltlgenome.</title>
        <authorList>
            <person name="Brown T."/>
            <person name="Elewa A."/>
            <person name="Iarovenko S."/>
            <person name="Subramanian E."/>
            <person name="Araus A.J."/>
            <person name="Petzold A."/>
            <person name="Susuki M."/>
            <person name="Suzuki K.-i.T."/>
            <person name="Hayashi T."/>
            <person name="Toyoda A."/>
            <person name="Oliveira C."/>
            <person name="Osipova E."/>
            <person name="Leigh N.D."/>
            <person name="Simon A."/>
            <person name="Yun M.H."/>
        </authorList>
    </citation>
    <scope>NUCLEOTIDE SEQUENCE</scope>
    <source>
        <strain evidence="1">20211129_DDA</strain>
        <tissue evidence="1">Liver</tissue>
    </source>
</reference>
<sequence length="81" mass="7843">MALGGVYRLGCRQGCQLTTLESMVLQSVDQGCGAGWDGASCSSRAVSTGHGAGSGVGLSSSVVVGDAQAAVRAGDAGVRSP</sequence>
<dbReference type="EMBL" id="JANPWB010000013">
    <property type="protein sequence ID" value="KAJ1109117.1"/>
    <property type="molecule type" value="Genomic_DNA"/>
</dbReference>
<gene>
    <name evidence="1" type="ORF">NDU88_006482</name>
</gene>